<dbReference type="Proteomes" id="UP000472270">
    <property type="component" value="Unassembled WGS sequence"/>
</dbReference>
<organism evidence="2 3">
    <name type="scientific">Sinocyclocheilus rhinocerous</name>
    <dbReference type="NCBI Taxonomy" id="307959"/>
    <lineage>
        <taxon>Eukaryota</taxon>
        <taxon>Metazoa</taxon>
        <taxon>Chordata</taxon>
        <taxon>Craniata</taxon>
        <taxon>Vertebrata</taxon>
        <taxon>Euteleostomi</taxon>
        <taxon>Actinopterygii</taxon>
        <taxon>Neopterygii</taxon>
        <taxon>Teleostei</taxon>
        <taxon>Ostariophysi</taxon>
        <taxon>Cypriniformes</taxon>
        <taxon>Cyprinidae</taxon>
        <taxon>Cyprininae</taxon>
        <taxon>Sinocyclocheilus</taxon>
    </lineage>
</organism>
<evidence type="ECO:0000313" key="2">
    <source>
        <dbReference type="Ensembl" id="ENSSRHP00000050745.1"/>
    </source>
</evidence>
<sequence>DVGSDACQPPVLVKPLSPLEVVNGSNAYFECQVKGTAPFEVTWQKDSKDIKSSLKHVILQKNGSIMTLDVQKCDALDVGEYQCIVANEVGSCSSQTTLSIKEPPSFVERIENVVTVLGKKVEFKCVVRGSPPLSIQWQKDENWILEDPSIERTFLNSIATLRIPVCESIHSGRYTCQAVNEAGQEKCFATLVVQGILCVCVCVKLNAVSLILCTPERSLSVFPDKREKDLKYPDTDKTKINQIYKGSTFICVH</sequence>
<dbReference type="Gene3D" id="2.60.40.10">
    <property type="entry name" value="Immunoglobulins"/>
    <property type="match status" value="2"/>
</dbReference>
<proteinExistence type="predicted"/>
<dbReference type="InterPro" id="IPR003599">
    <property type="entry name" value="Ig_sub"/>
</dbReference>
<feature type="domain" description="Ig-like" evidence="1">
    <location>
        <begin position="104"/>
        <end position="192"/>
    </location>
</feature>
<evidence type="ECO:0000313" key="3">
    <source>
        <dbReference type="Proteomes" id="UP000472270"/>
    </source>
</evidence>
<dbReference type="InterPro" id="IPR007110">
    <property type="entry name" value="Ig-like_dom"/>
</dbReference>
<dbReference type="PROSITE" id="PS50835">
    <property type="entry name" value="IG_LIKE"/>
    <property type="match status" value="2"/>
</dbReference>
<evidence type="ECO:0000259" key="1">
    <source>
        <dbReference type="PROSITE" id="PS50835"/>
    </source>
</evidence>
<dbReference type="CDD" id="cd00096">
    <property type="entry name" value="Ig"/>
    <property type="match status" value="1"/>
</dbReference>
<dbReference type="SUPFAM" id="SSF48726">
    <property type="entry name" value="Immunoglobulin"/>
    <property type="match status" value="2"/>
</dbReference>
<keyword evidence="3" id="KW-1185">Reference proteome</keyword>
<name>A0A673JCQ5_9TELE</name>
<dbReference type="Ensembl" id="ENSSRHT00000052177.1">
    <property type="protein sequence ID" value="ENSSRHP00000050745.1"/>
    <property type="gene ID" value="ENSSRHG00000025554.1"/>
</dbReference>
<dbReference type="SMART" id="SM00409">
    <property type="entry name" value="IG"/>
    <property type="match status" value="2"/>
</dbReference>
<dbReference type="InterPro" id="IPR013098">
    <property type="entry name" value="Ig_I-set"/>
</dbReference>
<reference evidence="2" key="1">
    <citation type="submission" date="2025-08" db="UniProtKB">
        <authorList>
            <consortium name="Ensembl"/>
        </authorList>
    </citation>
    <scope>IDENTIFICATION</scope>
</reference>
<dbReference type="SMART" id="SM00408">
    <property type="entry name" value="IGc2"/>
    <property type="match status" value="2"/>
</dbReference>
<dbReference type="PANTHER" id="PTHR47633">
    <property type="entry name" value="IMMUNOGLOBULIN"/>
    <property type="match status" value="1"/>
</dbReference>
<accession>A0A673JCQ5</accession>
<protein>
    <recommendedName>
        <fullName evidence="1">Ig-like domain-containing protein</fullName>
    </recommendedName>
</protein>
<feature type="domain" description="Ig-like" evidence="1">
    <location>
        <begin position="9"/>
        <end position="99"/>
    </location>
</feature>
<dbReference type="AlphaFoldDB" id="A0A673JCQ5"/>
<dbReference type="PANTHER" id="PTHR47633:SF8">
    <property type="entry name" value="SPEG NEIGHBOR PROTEIN"/>
    <property type="match status" value="1"/>
</dbReference>
<dbReference type="InterPro" id="IPR036179">
    <property type="entry name" value="Ig-like_dom_sf"/>
</dbReference>
<reference evidence="2" key="2">
    <citation type="submission" date="2025-09" db="UniProtKB">
        <authorList>
            <consortium name="Ensembl"/>
        </authorList>
    </citation>
    <scope>IDENTIFICATION</scope>
</reference>
<dbReference type="InterPro" id="IPR003598">
    <property type="entry name" value="Ig_sub2"/>
</dbReference>
<dbReference type="GO" id="GO:0004672">
    <property type="term" value="F:protein kinase activity"/>
    <property type="evidence" value="ECO:0007669"/>
    <property type="project" value="TreeGrafter"/>
</dbReference>
<dbReference type="FunFam" id="2.60.40.10:FF:000022">
    <property type="entry name" value="Cardiac titin"/>
    <property type="match status" value="2"/>
</dbReference>
<dbReference type="Pfam" id="PF07679">
    <property type="entry name" value="I-set"/>
    <property type="match status" value="2"/>
</dbReference>
<dbReference type="InterPro" id="IPR013783">
    <property type="entry name" value="Ig-like_fold"/>
</dbReference>